<proteinExistence type="predicted"/>
<dbReference type="AlphaFoldDB" id="A0A9Q1GGC4"/>
<keyword evidence="3" id="KW-1185">Reference proteome</keyword>
<feature type="compositionally biased region" description="Basic and acidic residues" evidence="1">
    <location>
        <begin position="101"/>
        <end position="114"/>
    </location>
</feature>
<dbReference type="Proteomes" id="UP001152622">
    <property type="component" value="Chromosome 1"/>
</dbReference>
<sequence length="223" mass="23126">MICPSALARLIQSELSPMRGYRMQPGFNGAGVLVPEMEGFPCFPLRLPAERRAAFLLPVRGDATSSPRTLQRGAGHWSLLTGSEEGRGCGRRSADSASWRAVDKAGETGGEVRRAPKSSYGEVPHTGWGGGSESSGLAGFPLHVIEAPGGAESLQTVGAEAQPPSRASHCFYRLVPLRGAAERKECVGTGGATRRGGRGTGGGGGRGLPVPAVTLSAFIFNKA</sequence>
<evidence type="ECO:0000313" key="3">
    <source>
        <dbReference type="Proteomes" id="UP001152622"/>
    </source>
</evidence>
<name>A0A9Q1GGC4_SYNKA</name>
<feature type="region of interest" description="Disordered" evidence="1">
    <location>
        <begin position="100"/>
        <end position="132"/>
    </location>
</feature>
<reference evidence="2" key="1">
    <citation type="journal article" date="2023" name="Science">
        <title>Genome structures resolve the early diversification of teleost fishes.</title>
        <authorList>
            <person name="Parey E."/>
            <person name="Louis A."/>
            <person name="Montfort J."/>
            <person name="Bouchez O."/>
            <person name="Roques C."/>
            <person name="Iampietro C."/>
            <person name="Lluch J."/>
            <person name="Castinel A."/>
            <person name="Donnadieu C."/>
            <person name="Desvignes T."/>
            <person name="Floi Bucao C."/>
            <person name="Jouanno E."/>
            <person name="Wen M."/>
            <person name="Mejri S."/>
            <person name="Dirks R."/>
            <person name="Jansen H."/>
            <person name="Henkel C."/>
            <person name="Chen W.J."/>
            <person name="Zahm M."/>
            <person name="Cabau C."/>
            <person name="Klopp C."/>
            <person name="Thompson A.W."/>
            <person name="Robinson-Rechavi M."/>
            <person name="Braasch I."/>
            <person name="Lecointre G."/>
            <person name="Bobe J."/>
            <person name="Postlethwait J.H."/>
            <person name="Berthelot C."/>
            <person name="Roest Crollius H."/>
            <person name="Guiguen Y."/>
        </authorList>
    </citation>
    <scope>NUCLEOTIDE SEQUENCE</scope>
    <source>
        <strain evidence="2">WJC10195</strain>
    </source>
</reference>
<accession>A0A9Q1GGC4</accession>
<organism evidence="2 3">
    <name type="scientific">Synaphobranchus kaupii</name>
    <name type="common">Kaup's arrowtooth eel</name>
    <dbReference type="NCBI Taxonomy" id="118154"/>
    <lineage>
        <taxon>Eukaryota</taxon>
        <taxon>Metazoa</taxon>
        <taxon>Chordata</taxon>
        <taxon>Craniata</taxon>
        <taxon>Vertebrata</taxon>
        <taxon>Euteleostomi</taxon>
        <taxon>Actinopterygii</taxon>
        <taxon>Neopterygii</taxon>
        <taxon>Teleostei</taxon>
        <taxon>Anguilliformes</taxon>
        <taxon>Synaphobranchidae</taxon>
        <taxon>Synaphobranchus</taxon>
    </lineage>
</organism>
<protein>
    <submittedName>
        <fullName evidence="2">Uncharacterized protein</fullName>
    </submittedName>
</protein>
<dbReference type="EMBL" id="JAINUF010000001">
    <property type="protein sequence ID" value="KAJ8382896.1"/>
    <property type="molecule type" value="Genomic_DNA"/>
</dbReference>
<gene>
    <name evidence="2" type="ORF">SKAU_G00036740</name>
</gene>
<comment type="caution">
    <text evidence="2">The sequence shown here is derived from an EMBL/GenBank/DDBJ whole genome shotgun (WGS) entry which is preliminary data.</text>
</comment>
<evidence type="ECO:0000313" key="2">
    <source>
        <dbReference type="EMBL" id="KAJ8382896.1"/>
    </source>
</evidence>
<evidence type="ECO:0000256" key="1">
    <source>
        <dbReference type="SAM" id="MobiDB-lite"/>
    </source>
</evidence>